<keyword evidence="9" id="KW-0812">Transmembrane</keyword>
<evidence type="ECO:0000256" key="2">
    <source>
        <dbReference type="ARBA" id="ARBA00007528"/>
    </source>
</evidence>
<feature type="domain" description="X8" evidence="10">
    <location>
        <begin position="400"/>
        <end position="499"/>
    </location>
</feature>
<evidence type="ECO:0000313" key="12">
    <source>
        <dbReference type="Proteomes" id="UP000769528"/>
    </source>
</evidence>
<dbReference type="EC" id="2.4.1.-" evidence="8"/>
<keyword evidence="8" id="KW-0808">Transferase</keyword>
<keyword evidence="8 9" id="KW-0472">Membrane</keyword>
<comment type="function">
    <text evidence="8">Splits internally a 1,3-beta-glucan molecule and transfers the newly generated reducing end (the donor) to the non-reducing end of another 1,3-beta-glucan molecule (the acceptor) forming a 1,3-beta linkage, resulting in the elongation of 1,3-beta-glucan chains in the cell wall.</text>
</comment>
<evidence type="ECO:0000259" key="10">
    <source>
        <dbReference type="SMART" id="SM00768"/>
    </source>
</evidence>
<feature type="signal peptide" evidence="8">
    <location>
        <begin position="1"/>
        <end position="22"/>
    </location>
</feature>
<name>A0A9P8PYY6_9ASCO</name>
<dbReference type="GO" id="GO:0031505">
    <property type="term" value="P:fungal-type cell wall organization"/>
    <property type="evidence" value="ECO:0007669"/>
    <property type="project" value="TreeGrafter"/>
</dbReference>
<evidence type="ECO:0000256" key="8">
    <source>
        <dbReference type="RuleBase" id="RU361209"/>
    </source>
</evidence>
<keyword evidence="7" id="KW-0961">Cell wall biogenesis/degradation</keyword>
<feature type="chain" id="PRO_5040545944" description="1,3-beta-glucanosyltransferase" evidence="8">
    <location>
        <begin position="23"/>
        <end position="564"/>
    </location>
</feature>
<dbReference type="InterPro" id="IPR004886">
    <property type="entry name" value="Glucanosyltransferase"/>
</dbReference>
<evidence type="ECO:0000313" key="11">
    <source>
        <dbReference type="EMBL" id="KAH3679854.1"/>
    </source>
</evidence>
<dbReference type="OrthoDB" id="421038at2759"/>
<comment type="caution">
    <text evidence="11">The sequence shown here is derived from an EMBL/GenBank/DDBJ whole genome shotgun (WGS) entry which is preliminary data.</text>
</comment>
<dbReference type="Gene3D" id="1.20.58.1040">
    <property type="match status" value="1"/>
</dbReference>
<dbReference type="InterPro" id="IPR017853">
    <property type="entry name" value="GH"/>
</dbReference>
<dbReference type="EMBL" id="JAEUBF010000206">
    <property type="protein sequence ID" value="KAH3679854.1"/>
    <property type="molecule type" value="Genomic_DNA"/>
</dbReference>
<dbReference type="SUPFAM" id="SSF51445">
    <property type="entry name" value="(Trans)glycosidases"/>
    <property type="match status" value="1"/>
</dbReference>
<protein>
    <recommendedName>
        <fullName evidence="8">1,3-beta-glucanosyltransferase</fullName>
        <ecNumber evidence="8">2.4.1.-</ecNumber>
    </recommendedName>
</protein>
<keyword evidence="3 8" id="KW-0336">GPI-anchor</keyword>
<keyword evidence="12" id="KW-1185">Reference proteome</keyword>
<proteinExistence type="inferred from homology"/>
<dbReference type="GO" id="GO:0071970">
    <property type="term" value="P:fungal-type cell wall (1-&gt;3)-beta-D-glucan biosynthetic process"/>
    <property type="evidence" value="ECO:0007669"/>
    <property type="project" value="TreeGrafter"/>
</dbReference>
<dbReference type="AlphaFoldDB" id="A0A9P8PYY6"/>
<reference evidence="11" key="2">
    <citation type="submission" date="2021-01" db="EMBL/GenBank/DDBJ databases">
        <authorList>
            <person name="Schikora-Tamarit M.A."/>
        </authorList>
    </citation>
    <scope>NUCLEOTIDE SEQUENCE</scope>
    <source>
        <strain evidence="11">CBS6341</strain>
    </source>
</reference>
<dbReference type="FunFam" id="3.20.20.80:FF:000038">
    <property type="entry name" value="1,3-beta-glucanosyltransferase"/>
    <property type="match status" value="1"/>
</dbReference>
<evidence type="ECO:0000256" key="1">
    <source>
        <dbReference type="ARBA" id="ARBA00004589"/>
    </source>
</evidence>
<dbReference type="GO" id="GO:0042124">
    <property type="term" value="F:1,3-beta-glucanosyltransferase activity"/>
    <property type="evidence" value="ECO:0007669"/>
    <property type="project" value="TreeGrafter"/>
</dbReference>
<evidence type="ECO:0000256" key="9">
    <source>
        <dbReference type="SAM" id="Phobius"/>
    </source>
</evidence>
<dbReference type="PANTHER" id="PTHR31468:SF10">
    <property type="entry name" value="1,3-BETA-GLUCANOSYLTRANSFERASE GAS2"/>
    <property type="match status" value="1"/>
</dbReference>
<dbReference type="Proteomes" id="UP000769528">
    <property type="component" value="Unassembled WGS sequence"/>
</dbReference>
<keyword evidence="9" id="KW-1133">Transmembrane helix</keyword>
<dbReference type="Pfam" id="PF07983">
    <property type="entry name" value="X8"/>
    <property type="match status" value="1"/>
</dbReference>
<evidence type="ECO:0000256" key="5">
    <source>
        <dbReference type="ARBA" id="ARBA00023157"/>
    </source>
</evidence>
<evidence type="ECO:0000256" key="3">
    <source>
        <dbReference type="ARBA" id="ARBA00022622"/>
    </source>
</evidence>
<keyword evidence="4 8" id="KW-0732">Signal</keyword>
<evidence type="ECO:0000256" key="7">
    <source>
        <dbReference type="ARBA" id="ARBA00023316"/>
    </source>
</evidence>
<dbReference type="PANTHER" id="PTHR31468">
    <property type="entry name" value="1,3-BETA-GLUCANOSYLTRANSFERASE GAS1"/>
    <property type="match status" value="1"/>
</dbReference>
<keyword evidence="8" id="KW-0449">Lipoprotein</keyword>
<sequence>MVWRSLLLLLLVFALVMPVAYSKLNSTVEDFVSQQPEINSTIEIYGSKFFMKSTGEQFFIKGIAYQPSVAEGDNSQNRYTRSKFIDPMAEKDICLRDLPYLQRLGINTVRVYSIDPERNHDECFGAFAKAGIYVISDLSEPDTSISRKDPSWDVEIFERYIKVVDSLNKYDNLLGFFAGNEVTNDKTNTDASPFVKASIRDIKNHIQEQGYRKIPVGYSTNDDSETRKNLADYFACEPDNSTADFYGINMYEWCGYSTYWASGYRERTNEFKDYPIPVFFSEFGCNTKRPRPFTEVEALYGEWMTDIWSGGIAYMYFEESNEYGIVEVVQGELNVLPDFENLKKQFQASEPKGISLKEYQDKAYMMKTPTCPSNSKNWEASEYLAPTPDSVKCYCMENSLQCKLSPYAKADELGKIFKYACGIIDCDDIKTDGRKGDYGPFSDCSSRQKASYVINELFMRHGGDHKYCDFNGLAVLNSKILSPSELKTYDTLNGDSCAEFLDQHSVAKTARETGSKAPSSPNSTQRGRSNAVFSNRAVKLQFYSQLLNAIGLCSVLVFVFLFLG</sequence>
<dbReference type="Pfam" id="PF03198">
    <property type="entry name" value="Glyco_hydro_72"/>
    <property type="match status" value="1"/>
</dbReference>
<keyword evidence="6" id="KW-0325">Glycoprotein</keyword>
<accession>A0A9P8PYY6</accession>
<dbReference type="GO" id="GO:0098552">
    <property type="term" value="C:side of membrane"/>
    <property type="evidence" value="ECO:0007669"/>
    <property type="project" value="UniProtKB-KW"/>
</dbReference>
<comment type="similarity">
    <text evidence="2 8">Belongs to the glycosyl hydrolase 72 family.</text>
</comment>
<evidence type="ECO:0000256" key="6">
    <source>
        <dbReference type="ARBA" id="ARBA00023180"/>
    </source>
</evidence>
<dbReference type="GO" id="GO:0005886">
    <property type="term" value="C:plasma membrane"/>
    <property type="evidence" value="ECO:0007669"/>
    <property type="project" value="UniProtKB-SubCell"/>
</dbReference>
<keyword evidence="5" id="KW-1015">Disulfide bond</keyword>
<dbReference type="Gene3D" id="3.20.20.80">
    <property type="entry name" value="Glycosidases"/>
    <property type="match status" value="1"/>
</dbReference>
<reference evidence="11" key="1">
    <citation type="journal article" date="2021" name="Open Biol.">
        <title>Shared evolutionary footprints suggest mitochondrial oxidative damage underlies multiple complex I losses in fungi.</title>
        <authorList>
            <person name="Schikora-Tamarit M.A."/>
            <person name="Marcet-Houben M."/>
            <person name="Nosek J."/>
            <person name="Gabaldon T."/>
        </authorList>
    </citation>
    <scope>NUCLEOTIDE SEQUENCE</scope>
    <source>
        <strain evidence="11">CBS6341</strain>
    </source>
</reference>
<comment type="subcellular location">
    <subcellularLocation>
        <location evidence="8">Cell membrane</location>
        <topology evidence="8">Lipid-anchor</topology>
        <topology evidence="8">GPI-anchor</topology>
    </subcellularLocation>
    <subcellularLocation>
        <location evidence="1">Membrane</location>
        <topology evidence="1">Lipid-anchor</topology>
        <topology evidence="1">GPI-anchor</topology>
    </subcellularLocation>
</comment>
<gene>
    <name evidence="11" type="ORF">WICMUC_000597</name>
</gene>
<dbReference type="SMART" id="SM00768">
    <property type="entry name" value="X8"/>
    <property type="match status" value="1"/>
</dbReference>
<feature type="transmembrane region" description="Helical" evidence="9">
    <location>
        <begin position="542"/>
        <end position="563"/>
    </location>
</feature>
<organism evidence="11 12">
    <name type="scientific">Wickerhamomyces mucosus</name>
    <dbReference type="NCBI Taxonomy" id="1378264"/>
    <lineage>
        <taxon>Eukaryota</taxon>
        <taxon>Fungi</taxon>
        <taxon>Dikarya</taxon>
        <taxon>Ascomycota</taxon>
        <taxon>Saccharomycotina</taxon>
        <taxon>Saccharomycetes</taxon>
        <taxon>Phaffomycetales</taxon>
        <taxon>Wickerhamomycetaceae</taxon>
        <taxon>Wickerhamomyces</taxon>
    </lineage>
</organism>
<evidence type="ECO:0000256" key="4">
    <source>
        <dbReference type="ARBA" id="ARBA00022729"/>
    </source>
</evidence>
<dbReference type="InterPro" id="IPR012946">
    <property type="entry name" value="X8"/>
</dbReference>